<dbReference type="GO" id="GO:0045892">
    <property type="term" value="P:negative regulation of DNA-templated transcription"/>
    <property type="evidence" value="ECO:0007669"/>
    <property type="project" value="UniProtKB-UniRule"/>
</dbReference>
<evidence type="ECO:0000256" key="1">
    <source>
        <dbReference type="ARBA" id="ARBA00022491"/>
    </source>
</evidence>
<reference evidence="7 8" key="1">
    <citation type="submission" date="2020-04" db="EMBL/GenBank/DDBJ databases">
        <title>Novel Mycoplasma species detected in Phocoena phocoena (harbor porpoise) from the USA.</title>
        <authorList>
            <person name="Volokhov D.V."/>
        </authorList>
    </citation>
    <scope>NUCLEOTIDE SEQUENCE [LARGE SCALE GENOMIC DNA]</scope>
    <source>
        <strain evidence="7 8">Phocoena C-264-GEN</strain>
    </source>
</reference>
<dbReference type="InterPro" id="IPR036390">
    <property type="entry name" value="WH_DNA-bd_sf"/>
</dbReference>
<proteinExistence type="inferred from homology"/>
<protein>
    <recommendedName>
        <fullName evidence="5">Heat-inducible transcription repressor HrcA</fullName>
    </recommendedName>
</protein>
<dbReference type="Gene3D" id="1.10.10.10">
    <property type="entry name" value="Winged helix-like DNA-binding domain superfamily/Winged helix DNA-binding domain"/>
    <property type="match status" value="1"/>
</dbReference>
<dbReference type="AlphaFoldDB" id="A0A858U973"/>
<dbReference type="SUPFAM" id="SSF55781">
    <property type="entry name" value="GAF domain-like"/>
    <property type="match status" value="1"/>
</dbReference>
<dbReference type="InterPro" id="IPR002571">
    <property type="entry name" value="HrcA"/>
</dbReference>
<name>A0A858U973_9MOLU</name>
<comment type="similarity">
    <text evidence="5">Belongs to the HrcA family.</text>
</comment>
<evidence type="ECO:0000313" key="7">
    <source>
        <dbReference type="EMBL" id="QJG67246.1"/>
    </source>
</evidence>
<feature type="domain" description="Heat-inducible transcription repressor HrcA C-terminal" evidence="6">
    <location>
        <begin position="104"/>
        <end position="315"/>
    </location>
</feature>
<dbReference type="PANTHER" id="PTHR34824:SF1">
    <property type="entry name" value="HEAT-INDUCIBLE TRANSCRIPTION REPRESSOR HRCA"/>
    <property type="match status" value="1"/>
</dbReference>
<dbReference type="InterPro" id="IPR023120">
    <property type="entry name" value="WHTH_transcript_rep_HrcA_IDD"/>
</dbReference>
<dbReference type="HAMAP" id="MF_00081">
    <property type="entry name" value="HrcA"/>
    <property type="match status" value="1"/>
</dbReference>
<dbReference type="Gene3D" id="3.30.390.60">
    <property type="entry name" value="Heat-inducible transcription repressor hrca homolog, domain 3"/>
    <property type="match status" value="1"/>
</dbReference>
<evidence type="ECO:0000256" key="4">
    <source>
        <dbReference type="ARBA" id="ARBA00023163"/>
    </source>
</evidence>
<dbReference type="Proteomes" id="UP000501060">
    <property type="component" value="Chromosome"/>
</dbReference>
<sequence length="333" mass="37983">MKELKIKDEDLLKKIVETYIETGQPVGSKYLCQRYSMKCSPATIRSRMVLLEEAGYIEKNHTSSGRIPSINGLEYYTKKLVYNPKKYLQEKLEDALARRRLSIDTTIEQAASVISEVAGLTLVTTSDNSDEVLKSISLTVLSETSAIIVLVSSSGRVESKMFTFDSSKIAIDDVRIAVRLFKDRLIDTPLVDLRMKAMALNPIFATQVKNYELLIQEFIRSVFIFEEEHVSHVYNKNQIILSRDITREGITDVLDFIENQSVWAALEHDLDDECSIKFDLNRPNISLISKKIDFRNSKNIKEVTVVGSNRMDYDKAFEALTTMEKLLKETAKE</sequence>
<keyword evidence="4 5" id="KW-0804">Transcription</keyword>
<keyword evidence="8" id="KW-1185">Reference proteome</keyword>
<organism evidence="7 8">
    <name type="scientific">Mycoplasma phocoenae</name>
    <dbReference type="NCBI Taxonomy" id="754517"/>
    <lineage>
        <taxon>Bacteria</taxon>
        <taxon>Bacillati</taxon>
        <taxon>Mycoplasmatota</taxon>
        <taxon>Mollicutes</taxon>
        <taxon>Mycoplasmataceae</taxon>
        <taxon>Mycoplasma</taxon>
    </lineage>
</organism>
<dbReference type="EMBL" id="CP051481">
    <property type="protein sequence ID" value="QJG67246.1"/>
    <property type="molecule type" value="Genomic_DNA"/>
</dbReference>
<dbReference type="NCBIfam" id="TIGR00331">
    <property type="entry name" value="hrcA"/>
    <property type="match status" value="1"/>
</dbReference>
<keyword evidence="1 5" id="KW-0678">Repressor</keyword>
<dbReference type="InterPro" id="IPR021153">
    <property type="entry name" value="HrcA_C"/>
</dbReference>
<keyword evidence="2 5" id="KW-0805">Transcription regulation</keyword>
<dbReference type="InterPro" id="IPR029016">
    <property type="entry name" value="GAF-like_dom_sf"/>
</dbReference>
<evidence type="ECO:0000313" key="8">
    <source>
        <dbReference type="Proteomes" id="UP000501060"/>
    </source>
</evidence>
<dbReference type="InterPro" id="IPR036388">
    <property type="entry name" value="WH-like_DNA-bd_sf"/>
</dbReference>
<dbReference type="Gene3D" id="3.30.450.40">
    <property type="match status" value="1"/>
</dbReference>
<dbReference type="KEGG" id="mphe:HGG69_02955"/>
<dbReference type="GO" id="GO:0003677">
    <property type="term" value="F:DNA binding"/>
    <property type="evidence" value="ECO:0007669"/>
    <property type="project" value="InterPro"/>
</dbReference>
<evidence type="ECO:0000259" key="6">
    <source>
        <dbReference type="Pfam" id="PF01628"/>
    </source>
</evidence>
<evidence type="ECO:0000256" key="3">
    <source>
        <dbReference type="ARBA" id="ARBA00023016"/>
    </source>
</evidence>
<gene>
    <name evidence="5 7" type="primary">hrcA</name>
    <name evidence="7" type="ORF">HGG69_02955</name>
</gene>
<dbReference type="RefSeq" id="WP_169605295.1">
    <property type="nucleotide sequence ID" value="NZ_CP051481.1"/>
</dbReference>
<dbReference type="Pfam" id="PF01628">
    <property type="entry name" value="HrcA"/>
    <property type="match status" value="1"/>
</dbReference>
<evidence type="ECO:0000256" key="5">
    <source>
        <dbReference type="HAMAP-Rule" id="MF_00081"/>
    </source>
</evidence>
<dbReference type="SUPFAM" id="SSF46785">
    <property type="entry name" value="Winged helix' DNA-binding domain"/>
    <property type="match status" value="1"/>
</dbReference>
<dbReference type="PANTHER" id="PTHR34824">
    <property type="entry name" value="HEAT-INDUCIBLE TRANSCRIPTION REPRESSOR HRCA"/>
    <property type="match status" value="1"/>
</dbReference>
<evidence type="ECO:0000256" key="2">
    <source>
        <dbReference type="ARBA" id="ARBA00023015"/>
    </source>
</evidence>
<accession>A0A858U973</accession>
<dbReference type="PIRSF" id="PIRSF005485">
    <property type="entry name" value="HrcA"/>
    <property type="match status" value="1"/>
</dbReference>
<keyword evidence="3 5" id="KW-0346">Stress response</keyword>
<comment type="function">
    <text evidence="5">Negative regulator of class I heat shock genes (grpE-dnaK-dnaJ and groELS operons). Prevents heat-shock induction of these operons.</text>
</comment>